<dbReference type="PANTHER" id="PTHR21277:SF5">
    <property type="entry name" value="TRANSCRIPTIONAL ADAPTER 1"/>
    <property type="match status" value="1"/>
</dbReference>
<evidence type="ECO:0000313" key="6">
    <source>
        <dbReference type="EMBL" id="KAK7686370.1"/>
    </source>
</evidence>
<evidence type="ECO:0000313" key="7">
    <source>
        <dbReference type="Proteomes" id="UP001385951"/>
    </source>
</evidence>
<reference evidence="6 7" key="1">
    <citation type="submission" date="2022-09" db="EMBL/GenBank/DDBJ databases">
        <authorList>
            <person name="Palmer J.M."/>
        </authorList>
    </citation>
    <scope>NUCLEOTIDE SEQUENCE [LARGE SCALE GENOMIC DNA]</scope>
    <source>
        <strain evidence="6 7">DSM 7382</strain>
    </source>
</reference>
<gene>
    <name evidence="6" type="ORF">QCA50_010594</name>
</gene>
<dbReference type="EMBL" id="JASBNA010000017">
    <property type="protein sequence ID" value="KAK7686370.1"/>
    <property type="molecule type" value="Genomic_DNA"/>
</dbReference>
<accession>A0AAW0FYV7</accession>
<dbReference type="GO" id="GO:0006357">
    <property type="term" value="P:regulation of transcription by RNA polymerase II"/>
    <property type="evidence" value="ECO:0007669"/>
    <property type="project" value="TreeGrafter"/>
</dbReference>
<dbReference type="GO" id="GO:0005634">
    <property type="term" value="C:nucleus"/>
    <property type="evidence" value="ECO:0007669"/>
    <property type="project" value="UniProtKB-SubCell"/>
</dbReference>
<dbReference type="AlphaFoldDB" id="A0AAW0FYV7"/>
<evidence type="ECO:0000256" key="1">
    <source>
        <dbReference type="ARBA" id="ARBA00004123"/>
    </source>
</evidence>
<keyword evidence="2" id="KW-0805">Transcription regulation</keyword>
<evidence type="ECO:0008006" key="8">
    <source>
        <dbReference type="Google" id="ProtNLM"/>
    </source>
</evidence>
<feature type="compositionally biased region" description="Pro residues" evidence="5">
    <location>
        <begin position="76"/>
        <end position="86"/>
    </location>
</feature>
<evidence type="ECO:0000256" key="3">
    <source>
        <dbReference type="ARBA" id="ARBA00023163"/>
    </source>
</evidence>
<dbReference type="PANTHER" id="PTHR21277">
    <property type="entry name" value="TRANSCRIPTIONAL ADAPTER 1"/>
    <property type="match status" value="1"/>
</dbReference>
<dbReference type="Proteomes" id="UP001385951">
    <property type="component" value="Unassembled WGS sequence"/>
</dbReference>
<keyword evidence="4" id="KW-0539">Nucleus</keyword>
<evidence type="ECO:0000256" key="2">
    <source>
        <dbReference type="ARBA" id="ARBA00023015"/>
    </source>
</evidence>
<dbReference type="GO" id="GO:0000124">
    <property type="term" value="C:SAGA complex"/>
    <property type="evidence" value="ECO:0007669"/>
    <property type="project" value="TreeGrafter"/>
</dbReference>
<comment type="subcellular location">
    <subcellularLocation>
        <location evidence="1">Nucleus</location>
    </subcellularLocation>
</comment>
<evidence type="ECO:0000256" key="4">
    <source>
        <dbReference type="ARBA" id="ARBA00023242"/>
    </source>
</evidence>
<keyword evidence="3" id="KW-0804">Transcription</keyword>
<name>A0AAW0FYV7_9APHY</name>
<sequence>MSLSPTATIKAQLNASLGTRAPTYWSSLKQYLSGSISRVEFDDQIKDCLGRDNPLLIQLHNSLIVSLFDTSAHLAPPTPPPDAPHAPPRKRRRMLPYEDPDGHSTSLRSSRLKQWTVGMGRSERERVRGLESTALTSEKRPFRDQDEIAAERGVQLIPERGEPPGSRLPLQLASVSRAPTLQHISERINLICAQHNLGAPSKQVASLMMLAFEAKLKQLITQALSLTSSSQAITSIQPSTRNAQYPLSASSFDTLFTIAPAVLPNKSATAMRLALGDIDSYDEEIPLKDGEVRDSRWQLLALLGERSAVKEVLRTSRR</sequence>
<dbReference type="Pfam" id="PF12767">
    <property type="entry name" value="SAGA-Tad1"/>
    <property type="match status" value="1"/>
</dbReference>
<dbReference type="InterPro" id="IPR024738">
    <property type="entry name" value="Hfi1/Tada1"/>
</dbReference>
<comment type="caution">
    <text evidence="6">The sequence shown here is derived from an EMBL/GenBank/DDBJ whole genome shotgun (WGS) entry which is preliminary data.</text>
</comment>
<proteinExistence type="predicted"/>
<protein>
    <recommendedName>
        <fullName evidence="8">Transcriptional regulator of RNA polII, SAGA, subunit-domain-containing protein</fullName>
    </recommendedName>
</protein>
<organism evidence="6 7">
    <name type="scientific">Cerrena zonata</name>
    <dbReference type="NCBI Taxonomy" id="2478898"/>
    <lineage>
        <taxon>Eukaryota</taxon>
        <taxon>Fungi</taxon>
        <taxon>Dikarya</taxon>
        <taxon>Basidiomycota</taxon>
        <taxon>Agaricomycotina</taxon>
        <taxon>Agaricomycetes</taxon>
        <taxon>Polyporales</taxon>
        <taxon>Cerrenaceae</taxon>
        <taxon>Cerrena</taxon>
    </lineage>
</organism>
<evidence type="ECO:0000256" key="5">
    <source>
        <dbReference type="SAM" id="MobiDB-lite"/>
    </source>
</evidence>
<feature type="region of interest" description="Disordered" evidence="5">
    <location>
        <begin position="74"/>
        <end position="108"/>
    </location>
</feature>
<dbReference type="GO" id="GO:0003713">
    <property type="term" value="F:transcription coactivator activity"/>
    <property type="evidence" value="ECO:0007669"/>
    <property type="project" value="TreeGrafter"/>
</dbReference>
<keyword evidence="7" id="KW-1185">Reference proteome</keyword>